<name>A0A9Q5P029_9LACT</name>
<dbReference type="OrthoDB" id="9885847at2"/>
<reference evidence="3" key="1">
    <citation type="submission" date="2016-09" db="EMBL/GenBank/DDBJ databases">
        <title>Draft genome sequence of a novel species of the family Streptococcaceae isolated from flowers.</title>
        <authorList>
            <person name="Chuah L.-O."/>
            <person name="Yap K.-P."/>
            <person name="Thong K.L."/>
            <person name="Liong M.T."/>
            <person name="Ahmad R."/>
            <person name="Rusul G."/>
        </authorList>
    </citation>
    <scope>NUCLEOTIDE SEQUENCE [LARGE SCALE GENOMIC DNA]</scope>
    <source>
        <strain evidence="3">HibF3</strain>
    </source>
</reference>
<comment type="caution">
    <text evidence="2">The sequence shown here is derived from an EMBL/GenBank/DDBJ whole genome shotgun (WGS) entry which is preliminary data.</text>
</comment>
<keyword evidence="1" id="KW-0812">Transmembrane</keyword>
<feature type="transmembrane region" description="Helical" evidence="1">
    <location>
        <begin position="6"/>
        <end position="25"/>
    </location>
</feature>
<feature type="transmembrane region" description="Helical" evidence="1">
    <location>
        <begin position="102"/>
        <end position="129"/>
    </location>
</feature>
<protein>
    <submittedName>
        <fullName evidence="2">Uncharacterized protein</fullName>
    </submittedName>
</protein>
<proteinExistence type="predicted"/>
<organism evidence="2 3">
    <name type="scientific">Floricoccus penangensis</name>
    <dbReference type="NCBI Taxonomy" id="1859475"/>
    <lineage>
        <taxon>Bacteria</taxon>
        <taxon>Bacillati</taxon>
        <taxon>Bacillota</taxon>
        <taxon>Bacilli</taxon>
        <taxon>Lactobacillales</taxon>
        <taxon>Streptococcaceae</taxon>
        <taxon>Floricoccus</taxon>
    </lineage>
</organism>
<dbReference type="RefSeq" id="WP_070787510.1">
    <property type="nucleotide sequence ID" value="NZ_MKIQ01000023.1"/>
</dbReference>
<keyword evidence="1" id="KW-1133">Transmembrane helix</keyword>
<gene>
    <name evidence="2" type="ORF">BG262_00880</name>
</gene>
<dbReference type="EMBL" id="MKIQ01000023">
    <property type="protein sequence ID" value="OFI47209.1"/>
    <property type="molecule type" value="Genomic_DNA"/>
</dbReference>
<keyword evidence="1" id="KW-0472">Membrane</keyword>
<accession>A0A9Q5P029</accession>
<evidence type="ECO:0000313" key="2">
    <source>
        <dbReference type="EMBL" id="OFI47209.1"/>
    </source>
</evidence>
<keyword evidence="3" id="KW-1185">Reference proteome</keyword>
<feature type="transmembrane region" description="Helical" evidence="1">
    <location>
        <begin position="34"/>
        <end position="54"/>
    </location>
</feature>
<dbReference type="AlphaFoldDB" id="A0A9Q5P029"/>
<evidence type="ECO:0000313" key="3">
    <source>
        <dbReference type="Proteomes" id="UP000177273"/>
    </source>
</evidence>
<evidence type="ECO:0000256" key="1">
    <source>
        <dbReference type="SAM" id="Phobius"/>
    </source>
</evidence>
<sequence>MAIAQSSIWISIIFTVIYIVTIYFTNRKVPNAQYYLFIFISLIIIFVGIYNYVYLGKITPNNYDTLSMLTYIIGNITFIPYVAAYAYSIFKLLKGDATQKIPIIIVSLLLLVLLWWLWIVMFDGIFIGFV</sequence>
<feature type="transmembrane region" description="Helical" evidence="1">
    <location>
        <begin position="66"/>
        <end position="90"/>
    </location>
</feature>
<dbReference type="Proteomes" id="UP000177273">
    <property type="component" value="Unassembled WGS sequence"/>
</dbReference>